<proteinExistence type="predicted"/>
<evidence type="ECO:0000313" key="1">
    <source>
        <dbReference type="EMBL" id="MFC4655217.1"/>
    </source>
</evidence>
<gene>
    <name evidence="1" type="ORF">ACFO3I_09345</name>
</gene>
<protein>
    <submittedName>
        <fullName evidence="1">Winged helix-turn-helix domain-containing protein</fullName>
    </submittedName>
</protein>
<dbReference type="Proteomes" id="UP001595962">
    <property type="component" value="Unassembled WGS sequence"/>
</dbReference>
<comment type="caution">
    <text evidence="1">The sequence shown here is derived from an EMBL/GenBank/DDBJ whole genome shotgun (WGS) entry which is preliminary data.</text>
</comment>
<dbReference type="PANTHER" id="PTHR30528:SF0">
    <property type="entry name" value="CYTOPLASMIC PROTEIN"/>
    <property type="match status" value="1"/>
</dbReference>
<sequence length="393" mass="45428">MKTVSSPFSPQELRQLVLQQQGLLKPQQGKGAVARVVSQLGYVQIDSINVVERAHHHVLFNRVRRYRPELLSQACEQQELFEYWAHAAAFLPMADFRFSLQRKMPLRDGATHWFNPEQELMQQILRTIATQGALPGRFFTEAGSSQGGWWNWQPAKQALEQLFMQGHLSVLRQGNFQKLYELTDRLYPHSLEMQAPSEQEFAEHLIERTLQSQAVATAAQICYLRKNCKAQVQQVLTAAVQAGRLCSFVQDGQSYYYSPQLVLTDKVPDKVWLLSPFDNLVIQRDRLRQLFNFDYQIEVYVPAEKRKVGYYSLPILYRDRFVGQVDVKAERKLEVLTLQHLVIEPGIRLTEGLRHALVKALRSYADFNQCTELALKKASPELRQWLMPALAER</sequence>
<dbReference type="RefSeq" id="WP_377333634.1">
    <property type="nucleotide sequence ID" value="NZ_JBHSGB010000009.1"/>
</dbReference>
<evidence type="ECO:0000313" key="2">
    <source>
        <dbReference type="Proteomes" id="UP001595962"/>
    </source>
</evidence>
<keyword evidence="2" id="KW-1185">Reference proteome</keyword>
<accession>A0ABV9JLT5</accession>
<dbReference type="EMBL" id="JBHSGB010000009">
    <property type="protein sequence ID" value="MFC4655217.1"/>
    <property type="molecule type" value="Genomic_DNA"/>
</dbReference>
<name>A0ABV9JLT5_9GAMM</name>
<reference evidence="2" key="1">
    <citation type="journal article" date="2019" name="Int. J. Syst. Evol. Microbiol.">
        <title>The Global Catalogue of Microorganisms (GCM) 10K type strain sequencing project: providing services to taxonomists for standard genome sequencing and annotation.</title>
        <authorList>
            <consortium name="The Broad Institute Genomics Platform"/>
            <consortium name="The Broad Institute Genome Sequencing Center for Infectious Disease"/>
            <person name="Wu L."/>
            <person name="Ma J."/>
        </authorList>
    </citation>
    <scope>NUCLEOTIDE SEQUENCE [LARGE SCALE GENOMIC DNA]</scope>
    <source>
        <strain evidence="2">DT28</strain>
    </source>
</reference>
<dbReference type="PANTHER" id="PTHR30528">
    <property type="entry name" value="CYTOPLASMIC PROTEIN"/>
    <property type="match status" value="1"/>
</dbReference>
<dbReference type="Pfam" id="PF06224">
    <property type="entry name" value="AlkZ-like"/>
    <property type="match status" value="1"/>
</dbReference>
<dbReference type="InterPro" id="IPR009351">
    <property type="entry name" value="AlkZ-like"/>
</dbReference>
<organism evidence="1 2">
    <name type="scientific">Rheinheimera marina</name>
    <dbReference type="NCBI Taxonomy" id="1774958"/>
    <lineage>
        <taxon>Bacteria</taxon>
        <taxon>Pseudomonadati</taxon>
        <taxon>Pseudomonadota</taxon>
        <taxon>Gammaproteobacteria</taxon>
        <taxon>Chromatiales</taxon>
        <taxon>Chromatiaceae</taxon>
        <taxon>Rheinheimera</taxon>
    </lineage>
</organism>